<feature type="domain" description="CUB" evidence="4">
    <location>
        <begin position="79"/>
        <end position="221"/>
    </location>
</feature>
<dbReference type="InterPro" id="IPR053207">
    <property type="entry name" value="Non-NMDA_GluR_Accessory"/>
</dbReference>
<keyword evidence="6" id="KW-1185">Reference proteome</keyword>
<dbReference type="SMART" id="SM00042">
    <property type="entry name" value="CUB"/>
    <property type="match status" value="1"/>
</dbReference>
<dbReference type="CDD" id="cd00041">
    <property type="entry name" value="CUB"/>
    <property type="match status" value="1"/>
</dbReference>
<evidence type="ECO:0000313" key="5">
    <source>
        <dbReference type="EMBL" id="VDM80333.1"/>
    </source>
</evidence>
<comment type="caution">
    <text evidence="2">Lacks conserved residue(s) required for the propagation of feature annotation.</text>
</comment>
<dbReference type="PROSITE" id="PS01180">
    <property type="entry name" value="CUB"/>
    <property type="match status" value="1"/>
</dbReference>
<evidence type="ECO:0000259" key="4">
    <source>
        <dbReference type="PROSITE" id="PS01180"/>
    </source>
</evidence>
<evidence type="ECO:0000256" key="2">
    <source>
        <dbReference type="PROSITE-ProRule" id="PRU00059"/>
    </source>
</evidence>
<keyword evidence="3" id="KW-0472">Membrane</keyword>
<gene>
    <name evidence="5" type="ORF">SVUK_LOCUS15331</name>
</gene>
<dbReference type="SUPFAM" id="SSF49854">
    <property type="entry name" value="Spermadhesin, CUB domain"/>
    <property type="match status" value="1"/>
</dbReference>
<dbReference type="InterPro" id="IPR035914">
    <property type="entry name" value="Sperma_CUB_dom_sf"/>
</dbReference>
<dbReference type="Proteomes" id="UP000270094">
    <property type="component" value="Unassembled WGS sequence"/>
</dbReference>
<protein>
    <recommendedName>
        <fullName evidence="4">CUB domain-containing protein</fullName>
    </recommendedName>
</protein>
<dbReference type="AlphaFoldDB" id="A0A3P7JHM2"/>
<organism evidence="5 6">
    <name type="scientific">Strongylus vulgaris</name>
    <name type="common">Blood worm</name>
    <dbReference type="NCBI Taxonomy" id="40348"/>
    <lineage>
        <taxon>Eukaryota</taxon>
        <taxon>Metazoa</taxon>
        <taxon>Ecdysozoa</taxon>
        <taxon>Nematoda</taxon>
        <taxon>Chromadorea</taxon>
        <taxon>Rhabditida</taxon>
        <taxon>Rhabditina</taxon>
        <taxon>Rhabditomorpha</taxon>
        <taxon>Strongyloidea</taxon>
        <taxon>Strongylidae</taxon>
        <taxon>Strongylus</taxon>
    </lineage>
</organism>
<dbReference type="OrthoDB" id="6022136at2759"/>
<feature type="transmembrane region" description="Helical" evidence="3">
    <location>
        <begin position="39"/>
        <end position="60"/>
    </location>
</feature>
<dbReference type="PANTHER" id="PTHR47537">
    <property type="entry name" value="CUBILIN"/>
    <property type="match status" value="1"/>
</dbReference>
<dbReference type="PANTHER" id="PTHR47537:SF2">
    <property type="entry name" value="CUBILIN"/>
    <property type="match status" value="1"/>
</dbReference>
<accession>A0A3P7JHM2</accession>
<dbReference type="InterPro" id="IPR000859">
    <property type="entry name" value="CUB_dom"/>
</dbReference>
<dbReference type="EMBL" id="UYYB01108213">
    <property type="protein sequence ID" value="VDM80333.1"/>
    <property type="molecule type" value="Genomic_DNA"/>
</dbReference>
<keyword evidence="3" id="KW-1133">Transmembrane helix</keyword>
<evidence type="ECO:0000256" key="1">
    <source>
        <dbReference type="ARBA" id="ARBA00023157"/>
    </source>
</evidence>
<reference evidence="5 6" key="1">
    <citation type="submission" date="2018-11" db="EMBL/GenBank/DDBJ databases">
        <authorList>
            <consortium name="Pathogen Informatics"/>
        </authorList>
    </citation>
    <scope>NUCLEOTIDE SEQUENCE [LARGE SCALE GENOMIC DNA]</scope>
</reference>
<dbReference type="Pfam" id="PF00431">
    <property type="entry name" value="CUB"/>
    <property type="match status" value="1"/>
</dbReference>
<name>A0A3P7JHM2_STRVU</name>
<dbReference type="GO" id="GO:0005886">
    <property type="term" value="C:plasma membrane"/>
    <property type="evidence" value="ECO:0007669"/>
    <property type="project" value="TreeGrafter"/>
</dbReference>
<dbReference type="Gene3D" id="2.60.120.290">
    <property type="entry name" value="Spermadhesin, CUB domain"/>
    <property type="match status" value="1"/>
</dbReference>
<keyword evidence="3" id="KW-0812">Transmembrane</keyword>
<proteinExistence type="predicted"/>
<evidence type="ECO:0000313" key="6">
    <source>
        <dbReference type="Proteomes" id="UP000270094"/>
    </source>
</evidence>
<keyword evidence="1" id="KW-1015">Disulfide bond</keyword>
<evidence type="ECO:0000256" key="3">
    <source>
        <dbReference type="SAM" id="Phobius"/>
    </source>
</evidence>
<sequence>MERMRTLDRVVETRIDLLEWESPTPKEDCAACRALDCDIIFALLFTMVIACLLVLIMHPVDKAHICATTVTDAHIRSECDRVFDEKNPRGEFQFPLLPKEPTDNSIEKNITLPRNLQCVYTFVAGPRQRVKLEFEHFHLAGSSESCEIEYVDIYSELERVESDLLSASLGGRYCGTVSPHVCGLQQRTEMYSVGTEALIHFNTTNPAKADPRGYLSYSNPLQFPDIYPPNTTCTYILDGLQGDQNLEKVILTFEEFAVLSDDDR</sequence>